<evidence type="ECO:0000256" key="1">
    <source>
        <dbReference type="SAM" id="Phobius"/>
    </source>
</evidence>
<dbReference type="OrthoDB" id="5518417at2"/>
<evidence type="ECO:0000313" key="2">
    <source>
        <dbReference type="EMBL" id="RBP30714.1"/>
    </source>
</evidence>
<protein>
    <recommendedName>
        <fullName evidence="4">HNH endonuclease</fullName>
    </recommendedName>
</protein>
<dbReference type="RefSeq" id="WP_147252203.1">
    <property type="nucleotide sequence ID" value="NZ_QNRO01000007.1"/>
</dbReference>
<keyword evidence="1" id="KW-0812">Transmembrane</keyword>
<evidence type="ECO:0000313" key="3">
    <source>
        <dbReference type="Proteomes" id="UP000252995"/>
    </source>
</evidence>
<sequence>MTQVGICKLCLKERELQNSHAIPNAYFRRIFRESSGNAIRIVGDEFTEIDYTNDSGKELQLCRSCESLLNKEYENYTLNILSGKSHAVTRLGSGVSYGRVNGERLILFFISIVWRAANSSQSIYEKVHLTDSISEDFRRSILYRKAPSSRLVGVRCQRLIDKTPGGFFRSNLANFIAAPFPRLGKHYASYILVFAGLIAEVRIGGFRIKQRSNRGMLSKKGMVLFVPDIDVLSVPEINEVLVRGFGKHFNGRSRVS</sequence>
<accession>A0A366GSL3</accession>
<comment type="caution">
    <text evidence="2">The sequence shown here is derived from an EMBL/GenBank/DDBJ whole genome shotgun (WGS) entry which is preliminary data.</text>
</comment>
<evidence type="ECO:0008006" key="4">
    <source>
        <dbReference type="Google" id="ProtNLM"/>
    </source>
</evidence>
<proteinExistence type="predicted"/>
<reference evidence="2 3" key="1">
    <citation type="submission" date="2018-06" db="EMBL/GenBank/DDBJ databases">
        <title>Freshwater and sediment microbial communities from various areas in North America, analyzing microbe dynamics in response to fracking.</title>
        <authorList>
            <person name="Lamendella R."/>
        </authorList>
    </citation>
    <scope>NUCLEOTIDE SEQUENCE [LARGE SCALE GENOMIC DNA]</scope>
    <source>
        <strain evidence="2 3">114J</strain>
    </source>
</reference>
<keyword evidence="1" id="KW-1133">Transmembrane helix</keyword>
<name>A0A366GSL3_9GAMM</name>
<keyword evidence="1" id="KW-0472">Membrane</keyword>
<dbReference type="EMBL" id="QNRO01000007">
    <property type="protein sequence ID" value="RBP30714.1"/>
    <property type="molecule type" value="Genomic_DNA"/>
</dbReference>
<dbReference type="Proteomes" id="UP000252995">
    <property type="component" value="Unassembled WGS sequence"/>
</dbReference>
<gene>
    <name evidence="2" type="ORF">DET50_107129</name>
</gene>
<organism evidence="2 3">
    <name type="scientific">Marinobacter pelagius</name>
    <dbReference type="NCBI Taxonomy" id="379482"/>
    <lineage>
        <taxon>Bacteria</taxon>
        <taxon>Pseudomonadati</taxon>
        <taxon>Pseudomonadota</taxon>
        <taxon>Gammaproteobacteria</taxon>
        <taxon>Pseudomonadales</taxon>
        <taxon>Marinobacteraceae</taxon>
        <taxon>Marinobacter</taxon>
    </lineage>
</organism>
<feature type="transmembrane region" description="Helical" evidence="1">
    <location>
        <begin position="187"/>
        <end position="206"/>
    </location>
</feature>
<dbReference type="AlphaFoldDB" id="A0A366GSL3"/>